<dbReference type="GO" id="GO:0031418">
    <property type="term" value="F:L-ascorbic acid binding"/>
    <property type="evidence" value="ECO:0007669"/>
    <property type="project" value="UniProtKB-KW"/>
</dbReference>
<keyword evidence="5" id="KW-0408">Iron</keyword>
<dbReference type="PROSITE" id="PS51471">
    <property type="entry name" value="FE2OG_OXY"/>
    <property type="match status" value="1"/>
</dbReference>
<dbReference type="GO" id="GO:0016706">
    <property type="term" value="F:2-oxoglutarate-dependent dioxygenase activity"/>
    <property type="evidence" value="ECO:0007669"/>
    <property type="project" value="UniProtKB-ARBA"/>
</dbReference>
<proteinExistence type="inferred from homology"/>
<evidence type="ECO:0000256" key="5">
    <source>
        <dbReference type="ARBA" id="ARBA00023004"/>
    </source>
</evidence>
<dbReference type="SUPFAM" id="SSF51197">
    <property type="entry name" value="Clavaminate synthase-like"/>
    <property type="match status" value="2"/>
</dbReference>
<dbReference type="InterPro" id="IPR027443">
    <property type="entry name" value="IPNS-like_sf"/>
</dbReference>
<dbReference type="FunFam" id="2.60.120.330:FF:000005">
    <property type="entry name" value="1-aminocyclopropane-1-carboxylate oxidase homolog 1"/>
    <property type="match status" value="1"/>
</dbReference>
<keyword evidence="3" id="KW-0847">Vitamin C</keyword>
<comment type="caution">
    <text evidence="8">The sequence shown here is derived from an EMBL/GenBank/DDBJ whole genome shotgun (WGS) entry which is preliminary data.</text>
</comment>
<reference evidence="8" key="1">
    <citation type="submission" date="2019-10" db="EMBL/GenBank/DDBJ databases">
        <authorList>
            <person name="Zhang R."/>
            <person name="Pan Y."/>
            <person name="Wang J."/>
            <person name="Ma R."/>
            <person name="Yu S."/>
        </authorList>
    </citation>
    <scope>NUCLEOTIDE SEQUENCE</scope>
    <source>
        <strain evidence="8">LA-IB0</strain>
        <tissue evidence="8">Leaf</tissue>
    </source>
</reference>
<name>A0AAV6WZB1_9LAMI</name>
<evidence type="ECO:0000313" key="9">
    <source>
        <dbReference type="Proteomes" id="UP000826271"/>
    </source>
</evidence>
<evidence type="ECO:0000256" key="3">
    <source>
        <dbReference type="ARBA" id="ARBA00022896"/>
    </source>
</evidence>
<keyword evidence="2" id="KW-0479">Metal-binding</keyword>
<evidence type="ECO:0000256" key="6">
    <source>
        <dbReference type="SAM" id="MobiDB-lite"/>
    </source>
</evidence>
<feature type="domain" description="Fe2OG dioxygenase" evidence="7">
    <location>
        <begin position="208"/>
        <end position="309"/>
    </location>
</feature>
<feature type="compositionally biased region" description="Polar residues" evidence="6">
    <location>
        <begin position="507"/>
        <end position="522"/>
    </location>
</feature>
<gene>
    <name evidence="8" type="ORF">BUALT_Bualt12G0142100</name>
</gene>
<dbReference type="InterPro" id="IPR005123">
    <property type="entry name" value="Oxoglu/Fe-dep_dioxygenase_dom"/>
</dbReference>
<keyword evidence="4" id="KW-0560">Oxidoreductase</keyword>
<evidence type="ECO:0000259" key="7">
    <source>
        <dbReference type="PROSITE" id="PS51471"/>
    </source>
</evidence>
<dbReference type="GO" id="GO:0002238">
    <property type="term" value="P:response to molecule of fungal origin"/>
    <property type="evidence" value="ECO:0007669"/>
    <property type="project" value="UniProtKB-ARBA"/>
</dbReference>
<dbReference type="Gene3D" id="2.60.120.330">
    <property type="entry name" value="B-lactam Antibiotic, Isopenicillin N Synthase, Chain"/>
    <property type="match status" value="2"/>
</dbReference>
<accession>A0AAV6WZB1</accession>
<feature type="region of interest" description="Disordered" evidence="6">
    <location>
        <begin position="763"/>
        <end position="782"/>
    </location>
</feature>
<dbReference type="GO" id="GO:0009805">
    <property type="term" value="P:coumarin biosynthetic process"/>
    <property type="evidence" value="ECO:0007669"/>
    <property type="project" value="UniProtKB-ARBA"/>
</dbReference>
<dbReference type="InterPro" id="IPR044861">
    <property type="entry name" value="IPNS-like_FE2OG_OXY"/>
</dbReference>
<dbReference type="Proteomes" id="UP000826271">
    <property type="component" value="Unassembled WGS sequence"/>
</dbReference>
<evidence type="ECO:0000313" key="8">
    <source>
        <dbReference type="EMBL" id="KAG8373159.1"/>
    </source>
</evidence>
<dbReference type="Pfam" id="PF14226">
    <property type="entry name" value="DIOX_N"/>
    <property type="match status" value="1"/>
</dbReference>
<organism evidence="8 9">
    <name type="scientific">Buddleja alternifolia</name>
    <dbReference type="NCBI Taxonomy" id="168488"/>
    <lineage>
        <taxon>Eukaryota</taxon>
        <taxon>Viridiplantae</taxon>
        <taxon>Streptophyta</taxon>
        <taxon>Embryophyta</taxon>
        <taxon>Tracheophyta</taxon>
        <taxon>Spermatophyta</taxon>
        <taxon>Magnoliopsida</taxon>
        <taxon>eudicotyledons</taxon>
        <taxon>Gunneridae</taxon>
        <taxon>Pentapetalae</taxon>
        <taxon>asterids</taxon>
        <taxon>lamiids</taxon>
        <taxon>Lamiales</taxon>
        <taxon>Scrophulariaceae</taxon>
        <taxon>Buddlejeae</taxon>
        <taxon>Buddleja</taxon>
    </lineage>
</organism>
<evidence type="ECO:0000256" key="2">
    <source>
        <dbReference type="ARBA" id="ARBA00022723"/>
    </source>
</evidence>
<dbReference type="GO" id="GO:0046872">
    <property type="term" value="F:metal ion binding"/>
    <property type="evidence" value="ECO:0007669"/>
    <property type="project" value="UniProtKB-KW"/>
</dbReference>
<evidence type="ECO:0000256" key="1">
    <source>
        <dbReference type="ARBA" id="ARBA00008056"/>
    </source>
</evidence>
<dbReference type="PANTHER" id="PTHR10209:SF841">
    <property type="entry name" value="1-AMINOCYCLOPROPANE-1-CARBOXYLATE OXIDASE HOMOLOG 1-LIKE"/>
    <property type="match status" value="1"/>
</dbReference>
<keyword evidence="9" id="KW-1185">Reference proteome</keyword>
<comment type="similarity">
    <text evidence="1">Belongs to the iron/ascorbate-dependent oxidoreductase family.</text>
</comment>
<dbReference type="InterPro" id="IPR026992">
    <property type="entry name" value="DIOX_N"/>
</dbReference>
<dbReference type="Pfam" id="PF03171">
    <property type="entry name" value="2OG-FeII_Oxy"/>
    <property type="match status" value="2"/>
</dbReference>
<protein>
    <recommendedName>
        <fullName evidence="7">Fe2OG dioxygenase domain-containing protein</fullName>
    </recommendedName>
</protein>
<dbReference type="EMBL" id="WHWC01000012">
    <property type="protein sequence ID" value="KAG8373159.1"/>
    <property type="molecule type" value="Genomic_DNA"/>
</dbReference>
<evidence type="ECO:0000256" key="4">
    <source>
        <dbReference type="ARBA" id="ARBA00023002"/>
    </source>
</evidence>
<sequence length="866" mass="97617">MAECDRKTEIQAFDDTKTGVKAFIEAGVQKIPRIFINEQYILEKNTTSACRFELSIPMIDLECLINNPTTRNRCEIIDNIKEACQEWGFFQIVNHGISQSVMNKVLEGVRQFHELENDLKKQYYSRDFKKKVLYNSNFDLYQAPSANWRDTLYLIMGPETPEPEELPEICRDIMMEYSKQVKKLGLILFELLSEALGLNPNHLKDMDCAEGLYVTAHYYPACPEPDLTLGLTNHTDSGFLTLLLQDQIGGLQVLHKDLWVDVPSLPGALIVNIGDLMEIITNAKFKSVYHRVLAKNVGPRISLAFFMRPHLQESSKSRLYGPIKELLSEENPAIYREVTGEEVVALHGGSPMLEDGQIEQNDCSEEIRKSISYRQKLMGKTKGKEPIRFKTDGLENHDKIDELWSLNEHQEMVSNFKASEHKFTSVITWVRIPELAVELYQPKIIYSVAKCLGIPIKIDQATFWASRGKFARRVGHKKNGCALVVNIEECSSSEKKEGDVSDGTGGVSTPETTSEQEQVSGQTGARDFFFASNLSSNLKYGEPRIMETQRCGRGGDKASDLSVGEMSHCLVGVNRDRHFKLEARLSSDEMVRQETVARGLVNLVMSRGRGWSINSLVDNPEVISSFRPISFCNVAYKIVTKTITSWLRPMMKDTVSPFQNSFISGRGTRMITFSSSKSLSVLFGGYMIEEAITEGKWNPVAMCRGGPKLSHLFFADDLILTATVSFSNAWAIKDTLDKFCYLSGLKVNLNNRSGRDIGATTATSARRPRYHRSSRDIAAPHPPHNYPRVSLERWNRDGRSCSDAAAIAPRLRTMIGGLQVYRDNQWIDIQPLAGSFVVNIGELLQVHAQKQFNFTDSLSFHLSIYS</sequence>
<feature type="region of interest" description="Disordered" evidence="6">
    <location>
        <begin position="494"/>
        <end position="522"/>
    </location>
</feature>
<dbReference type="AlphaFoldDB" id="A0AAV6WZB1"/>
<dbReference type="PANTHER" id="PTHR10209">
    <property type="entry name" value="OXIDOREDUCTASE, 2OG-FE II OXYGENASE FAMILY PROTEIN"/>
    <property type="match status" value="1"/>
</dbReference>